<evidence type="ECO:0000313" key="13">
    <source>
        <dbReference type="EMBL" id="SFV64335.1"/>
    </source>
</evidence>
<dbReference type="InterPro" id="IPR006058">
    <property type="entry name" value="2Fe2S_fd_BS"/>
</dbReference>
<dbReference type="Pfam" id="PF13183">
    <property type="entry name" value="Fer4_8"/>
    <property type="match status" value="1"/>
</dbReference>
<dbReference type="InterPro" id="IPR050573">
    <property type="entry name" value="SDH/FRD_Iron-Sulfur"/>
</dbReference>
<dbReference type="InterPro" id="IPR009051">
    <property type="entry name" value="Helical_ferredxn"/>
</dbReference>
<sequence>MNNQQTTDNSMEGREITITAFRYDPNDPNSTPKYQDYKLTETPGMTLYIALTKIWSSMDHDLSFDFVCRAGICGSCAMVVNGKPRLACKTLTSEFEDGKITLLPLPTFKHNKDLSVDTGNWMNEMSIKVESWIHTKEKTDISKIEKPIEPSVADEVFELDRCIECGICLASCSTKIMREDFVGAVGLNRSARFAIDPHDERTDDEFYELIGDDNGIFGCMSLMGCEDHCPKDLPLQTKIAYMRRKMVTVK</sequence>
<dbReference type="GO" id="GO:0051537">
    <property type="term" value="F:2 iron, 2 sulfur cluster binding"/>
    <property type="evidence" value="ECO:0007669"/>
    <property type="project" value="UniProtKB-KW"/>
</dbReference>
<dbReference type="GO" id="GO:0006099">
    <property type="term" value="P:tricarboxylic acid cycle"/>
    <property type="evidence" value="ECO:0007669"/>
    <property type="project" value="InterPro"/>
</dbReference>
<dbReference type="PROSITE" id="PS51085">
    <property type="entry name" value="2FE2S_FER_2"/>
    <property type="match status" value="1"/>
</dbReference>
<evidence type="ECO:0000256" key="1">
    <source>
        <dbReference type="ARBA" id="ARBA00001927"/>
    </source>
</evidence>
<reference evidence="13" key="1">
    <citation type="submission" date="2016-10" db="EMBL/GenBank/DDBJ databases">
        <authorList>
            <person name="de Groot N.N."/>
        </authorList>
    </citation>
    <scope>NUCLEOTIDE SEQUENCE</scope>
</reference>
<evidence type="ECO:0000256" key="10">
    <source>
        <dbReference type="ARBA" id="ARBA00034078"/>
    </source>
</evidence>
<evidence type="ECO:0000259" key="12">
    <source>
        <dbReference type="PROSITE" id="PS51379"/>
    </source>
</evidence>
<dbReference type="Gene3D" id="3.10.20.30">
    <property type="match status" value="1"/>
</dbReference>
<keyword evidence="4" id="KW-0004">4Fe-4S</keyword>
<comment type="cofactor">
    <cofactor evidence="1">
        <name>[3Fe-4S] cluster</name>
        <dbReference type="ChEBI" id="CHEBI:21137"/>
    </cofactor>
</comment>
<keyword evidence="6" id="KW-0479">Metal-binding</keyword>
<protein>
    <submittedName>
        <fullName evidence="13">Succinate dehydrogenase iron-sulfur protein</fullName>
    </submittedName>
</protein>
<dbReference type="NCBIfam" id="TIGR00384">
    <property type="entry name" value="dhsB"/>
    <property type="match status" value="1"/>
</dbReference>
<dbReference type="PANTHER" id="PTHR11921">
    <property type="entry name" value="SUCCINATE DEHYDROGENASE IRON-SULFUR PROTEIN"/>
    <property type="match status" value="1"/>
</dbReference>
<evidence type="ECO:0000256" key="6">
    <source>
        <dbReference type="ARBA" id="ARBA00022723"/>
    </source>
</evidence>
<dbReference type="PANTHER" id="PTHR11921:SF36">
    <property type="entry name" value="FUMARATE REDUCTASE IRON-SULFUR SUBUNIT"/>
    <property type="match status" value="1"/>
</dbReference>
<dbReference type="GO" id="GO:0022904">
    <property type="term" value="P:respiratory electron transport chain"/>
    <property type="evidence" value="ECO:0007669"/>
    <property type="project" value="TreeGrafter"/>
</dbReference>
<evidence type="ECO:0000256" key="8">
    <source>
        <dbReference type="ARBA" id="ARBA00023004"/>
    </source>
</evidence>
<dbReference type="Gene3D" id="1.10.1060.10">
    <property type="entry name" value="Alpha-helical ferredoxin"/>
    <property type="match status" value="1"/>
</dbReference>
<dbReference type="GO" id="GO:0009055">
    <property type="term" value="F:electron transfer activity"/>
    <property type="evidence" value="ECO:0007669"/>
    <property type="project" value="InterPro"/>
</dbReference>
<accession>A0A1W1CF34</accession>
<dbReference type="SUPFAM" id="SSF46548">
    <property type="entry name" value="alpha-helical ferredoxin"/>
    <property type="match status" value="1"/>
</dbReference>
<comment type="similarity">
    <text evidence="3">Belongs to the succinate dehydrogenase/fumarate reductase iron-sulfur protein family.</text>
</comment>
<feature type="domain" description="2Fe-2S ferredoxin-type" evidence="11">
    <location>
        <begin position="19"/>
        <end position="106"/>
    </location>
</feature>
<dbReference type="GO" id="GO:0046872">
    <property type="term" value="F:metal ion binding"/>
    <property type="evidence" value="ECO:0007669"/>
    <property type="project" value="UniProtKB-KW"/>
</dbReference>
<dbReference type="GO" id="GO:0051539">
    <property type="term" value="F:4 iron, 4 sulfur cluster binding"/>
    <property type="evidence" value="ECO:0007669"/>
    <property type="project" value="UniProtKB-KW"/>
</dbReference>
<evidence type="ECO:0000256" key="5">
    <source>
        <dbReference type="ARBA" id="ARBA00022714"/>
    </source>
</evidence>
<keyword evidence="7" id="KW-0560">Oxidoreductase</keyword>
<dbReference type="InterPro" id="IPR012675">
    <property type="entry name" value="Beta-grasp_dom_sf"/>
</dbReference>
<evidence type="ECO:0000256" key="3">
    <source>
        <dbReference type="ARBA" id="ARBA00009433"/>
    </source>
</evidence>
<proteinExistence type="inferred from homology"/>
<keyword evidence="9" id="KW-0411">Iron-sulfur</keyword>
<dbReference type="PROSITE" id="PS00197">
    <property type="entry name" value="2FE2S_FER_1"/>
    <property type="match status" value="1"/>
</dbReference>
<dbReference type="EMBL" id="FPHC01000070">
    <property type="protein sequence ID" value="SFV64335.1"/>
    <property type="molecule type" value="Genomic_DNA"/>
</dbReference>
<evidence type="ECO:0000259" key="11">
    <source>
        <dbReference type="PROSITE" id="PS51085"/>
    </source>
</evidence>
<comment type="cofactor">
    <cofactor evidence="10">
        <name>[2Fe-2S] cluster</name>
        <dbReference type="ChEBI" id="CHEBI:190135"/>
    </cofactor>
</comment>
<dbReference type="InterPro" id="IPR004489">
    <property type="entry name" value="Succ_DH/fum_Rdtase_Fe-S"/>
</dbReference>
<dbReference type="AlphaFoldDB" id="A0A1W1CF34"/>
<dbReference type="GO" id="GO:0016491">
    <property type="term" value="F:oxidoreductase activity"/>
    <property type="evidence" value="ECO:0007669"/>
    <property type="project" value="UniProtKB-KW"/>
</dbReference>
<keyword evidence="5" id="KW-0001">2Fe-2S</keyword>
<dbReference type="CDD" id="cd00207">
    <property type="entry name" value="fer2"/>
    <property type="match status" value="1"/>
</dbReference>
<dbReference type="NCBIfam" id="NF010071">
    <property type="entry name" value="PRK13552.1"/>
    <property type="match status" value="1"/>
</dbReference>
<comment type="cofactor">
    <cofactor evidence="2">
        <name>[4Fe-4S] cluster</name>
        <dbReference type="ChEBI" id="CHEBI:49883"/>
    </cofactor>
</comment>
<evidence type="ECO:0000256" key="9">
    <source>
        <dbReference type="ARBA" id="ARBA00023014"/>
    </source>
</evidence>
<dbReference type="InterPro" id="IPR001041">
    <property type="entry name" value="2Fe-2S_ferredoxin-type"/>
</dbReference>
<evidence type="ECO:0000256" key="2">
    <source>
        <dbReference type="ARBA" id="ARBA00001966"/>
    </source>
</evidence>
<dbReference type="InterPro" id="IPR036010">
    <property type="entry name" value="2Fe-2S_ferredoxin-like_sf"/>
</dbReference>
<evidence type="ECO:0000256" key="4">
    <source>
        <dbReference type="ARBA" id="ARBA00022485"/>
    </source>
</evidence>
<gene>
    <name evidence="13" type="ORF">MNB_SV-6-1523</name>
</gene>
<keyword evidence="8" id="KW-0408">Iron</keyword>
<dbReference type="SUPFAM" id="SSF54292">
    <property type="entry name" value="2Fe-2S ferredoxin-like"/>
    <property type="match status" value="1"/>
</dbReference>
<feature type="domain" description="4Fe-4S ferredoxin-type" evidence="12">
    <location>
        <begin position="153"/>
        <end position="182"/>
    </location>
</feature>
<name>A0A1W1CF34_9ZZZZ</name>
<dbReference type="FunFam" id="1.10.1060.10:FF:000003">
    <property type="entry name" value="Succinate dehydrogenase iron-sulfur subunit"/>
    <property type="match status" value="1"/>
</dbReference>
<organism evidence="13">
    <name type="scientific">hydrothermal vent metagenome</name>
    <dbReference type="NCBI Taxonomy" id="652676"/>
    <lineage>
        <taxon>unclassified sequences</taxon>
        <taxon>metagenomes</taxon>
        <taxon>ecological metagenomes</taxon>
    </lineage>
</organism>
<dbReference type="InterPro" id="IPR017896">
    <property type="entry name" value="4Fe4S_Fe-S-bd"/>
</dbReference>
<dbReference type="InterPro" id="IPR025192">
    <property type="entry name" value="Succ_DH/fum_Rdtase_N"/>
</dbReference>
<dbReference type="PROSITE" id="PS51379">
    <property type="entry name" value="4FE4S_FER_2"/>
    <property type="match status" value="1"/>
</dbReference>
<evidence type="ECO:0000256" key="7">
    <source>
        <dbReference type="ARBA" id="ARBA00023002"/>
    </source>
</evidence>
<dbReference type="Pfam" id="PF13085">
    <property type="entry name" value="Fer2_3"/>
    <property type="match status" value="1"/>
</dbReference>